<evidence type="ECO:0000313" key="1">
    <source>
        <dbReference type="EMBL" id="KAJ3532619.1"/>
    </source>
</evidence>
<reference evidence="1" key="1">
    <citation type="submission" date="2022-08" db="EMBL/GenBank/DDBJ databases">
        <title>Genome Sequence of Fusarium decemcellulare.</title>
        <authorList>
            <person name="Buettner E."/>
        </authorList>
    </citation>
    <scope>NUCLEOTIDE SEQUENCE</scope>
    <source>
        <strain evidence="1">Babe19</strain>
    </source>
</reference>
<sequence length="208" mass="22925">MAVTEFVFPHLNPDPVLLQSLKEILPAAAKATFSDVPGLLGYHRGRIVQARNVTENTTIDHSGMVIVLEWDDISSFDSFWASDKFATFRETIKPYLLRPVAPDLFTSDEQSQSGGTTGSKFTQYVKIEGIGDVVQDVQSDWYKLVSALGGLEKASFNAWGSRDKTMFAGMIGWDSVEDFEAAAEAPSYSASLESMLKHGRVSSYLLEL</sequence>
<keyword evidence="2" id="KW-1185">Reference proteome</keyword>
<organism evidence="1 2">
    <name type="scientific">Fusarium decemcellulare</name>
    <dbReference type="NCBI Taxonomy" id="57161"/>
    <lineage>
        <taxon>Eukaryota</taxon>
        <taxon>Fungi</taxon>
        <taxon>Dikarya</taxon>
        <taxon>Ascomycota</taxon>
        <taxon>Pezizomycotina</taxon>
        <taxon>Sordariomycetes</taxon>
        <taxon>Hypocreomycetidae</taxon>
        <taxon>Hypocreales</taxon>
        <taxon>Nectriaceae</taxon>
        <taxon>Fusarium</taxon>
        <taxon>Fusarium decemcellulare species complex</taxon>
    </lineage>
</organism>
<comment type="caution">
    <text evidence="1">The sequence shown here is derived from an EMBL/GenBank/DDBJ whole genome shotgun (WGS) entry which is preliminary data.</text>
</comment>
<protein>
    <submittedName>
        <fullName evidence="1">Uncharacterized protein</fullName>
    </submittedName>
</protein>
<name>A0ACC1S5K8_9HYPO</name>
<evidence type="ECO:0000313" key="2">
    <source>
        <dbReference type="Proteomes" id="UP001148629"/>
    </source>
</evidence>
<proteinExistence type="predicted"/>
<accession>A0ACC1S5K8</accession>
<gene>
    <name evidence="1" type="ORF">NM208_g8363</name>
</gene>
<dbReference type="EMBL" id="JANRMS010000943">
    <property type="protein sequence ID" value="KAJ3532619.1"/>
    <property type="molecule type" value="Genomic_DNA"/>
</dbReference>
<dbReference type="Proteomes" id="UP001148629">
    <property type="component" value="Unassembled WGS sequence"/>
</dbReference>